<evidence type="ECO:0000256" key="9">
    <source>
        <dbReference type="ARBA" id="ARBA00023310"/>
    </source>
</evidence>
<keyword evidence="2 13" id="KW-0813">Transport</keyword>
<evidence type="ECO:0000256" key="8">
    <source>
        <dbReference type="ARBA" id="ARBA00023136"/>
    </source>
</evidence>
<evidence type="ECO:0000256" key="5">
    <source>
        <dbReference type="ARBA" id="ARBA00022781"/>
    </source>
</evidence>
<keyword evidence="8 13" id="KW-0472">Membrane</keyword>
<accession>A0A9X1UNM7</accession>
<evidence type="ECO:0000313" key="15">
    <source>
        <dbReference type="EMBL" id="MCG5078744.1"/>
    </source>
</evidence>
<evidence type="ECO:0000256" key="3">
    <source>
        <dbReference type="ARBA" id="ARBA00022547"/>
    </source>
</evidence>
<dbReference type="Pfam" id="PF00430">
    <property type="entry name" value="ATP-synt_B"/>
    <property type="match status" value="1"/>
</dbReference>
<keyword evidence="7 13" id="KW-0406">Ion transport</keyword>
<dbReference type="Proteomes" id="UP001139308">
    <property type="component" value="Unassembled WGS sequence"/>
</dbReference>
<dbReference type="GO" id="GO:0046961">
    <property type="term" value="F:proton-transporting ATPase activity, rotational mechanism"/>
    <property type="evidence" value="ECO:0007669"/>
    <property type="project" value="TreeGrafter"/>
</dbReference>
<dbReference type="InterPro" id="IPR050059">
    <property type="entry name" value="ATP_synthase_B_chain"/>
</dbReference>
<dbReference type="GO" id="GO:0045259">
    <property type="term" value="C:proton-transporting ATP synthase complex"/>
    <property type="evidence" value="ECO:0007669"/>
    <property type="project" value="UniProtKB-KW"/>
</dbReference>
<sequence length="249" mass="26339">MHIDWSTLALQTVNALVLVWLLARFLFRPVAEIVAARQKAAQALLADAEASRRAAQAEQSAAHDETARLAASREAALRAAQADADAHKTALLASARCEAAQLRADAHGEIERARAAQAHAIEEDAVRLAIEVAGRLLERMPPEARVQGFIGGAAEALAALPPETRAAFAARGAPLALAAPRALSTAEQRACEAAFGAALGRTVTLQVRIDPALIAGLELTSAHAAVRNHLRHDLDAIRATLLEQNGERR</sequence>
<dbReference type="AlphaFoldDB" id="A0A9X1UNM7"/>
<keyword evidence="5 13" id="KW-0375">Hydrogen ion transport</keyword>
<comment type="caution">
    <text evidence="15">The sequence shown here is derived from an EMBL/GenBank/DDBJ whole genome shotgun (WGS) entry which is preliminary data.</text>
</comment>
<dbReference type="InterPro" id="IPR002146">
    <property type="entry name" value="ATP_synth_b/b'su_bac/chlpt"/>
</dbReference>
<keyword evidence="4 13" id="KW-0812">Transmembrane</keyword>
<evidence type="ECO:0000256" key="14">
    <source>
        <dbReference type="RuleBase" id="RU003848"/>
    </source>
</evidence>
<dbReference type="GO" id="GO:0046933">
    <property type="term" value="F:proton-transporting ATP synthase activity, rotational mechanism"/>
    <property type="evidence" value="ECO:0007669"/>
    <property type="project" value="UniProtKB-UniRule"/>
</dbReference>
<comment type="subcellular location">
    <subcellularLocation>
        <location evidence="13">Cell membrane</location>
        <topology evidence="13">Single-pass membrane protein</topology>
    </subcellularLocation>
    <subcellularLocation>
        <location evidence="12">Endomembrane system</location>
        <topology evidence="12">Single-pass membrane protein</topology>
    </subcellularLocation>
</comment>
<dbReference type="PANTHER" id="PTHR33445">
    <property type="entry name" value="ATP SYNTHASE SUBUNIT B', CHLOROPLASTIC"/>
    <property type="match status" value="1"/>
</dbReference>
<gene>
    <name evidence="13" type="primary">atpF</name>
    <name evidence="15" type="ORF">L5014_36380</name>
</gene>
<dbReference type="GO" id="GO:0012505">
    <property type="term" value="C:endomembrane system"/>
    <property type="evidence" value="ECO:0007669"/>
    <property type="project" value="UniProtKB-SubCell"/>
</dbReference>
<evidence type="ECO:0000256" key="1">
    <source>
        <dbReference type="ARBA" id="ARBA00005513"/>
    </source>
</evidence>
<dbReference type="GO" id="GO:0005886">
    <property type="term" value="C:plasma membrane"/>
    <property type="evidence" value="ECO:0007669"/>
    <property type="project" value="UniProtKB-SubCell"/>
</dbReference>
<dbReference type="EMBL" id="JAKLJA010000071">
    <property type="protein sequence ID" value="MCG5078744.1"/>
    <property type="molecule type" value="Genomic_DNA"/>
</dbReference>
<evidence type="ECO:0000256" key="6">
    <source>
        <dbReference type="ARBA" id="ARBA00022989"/>
    </source>
</evidence>
<keyword evidence="13" id="KW-1003">Cell membrane</keyword>
<evidence type="ECO:0000256" key="10">
    <source>
        <dbReference type="ARBA" id="ARBA00025198"/>
    </source>
</evidence>
<name>A0A9X1UNM7_9BURK</name>
<keyword evidence="16" id="KW-1185">Reference proteome</keyword>
<comment type="function">
    <text evidence="11">Component of the F(0) channel, it forms part of the peripheral stalk, linking F(1) to F(0). The b'-subunit is a diverged and duplicated form of b found in plants and photosynthetic bacteria.</text>
</comment>
<dbReference type="RefSeq" id="WP_238468722.1">
    <property type="nucleotide sequence ID" value="NZ_JAKLJA010000071.1"/>
</dbReference>
<keyword evidence="9 13" id="KW-0066">ATP synthesis</keyword>
<dbReference type="CDD" id="cd06503">
    <property type="entry name" value="ATP-synt_Fo_b"/>
    <property type="match status" value="1"/>
</dbReference>
<evidence type="ECO:0000256" key="12">
    <source>
        <dbReference type="ARBA" id="ARBA00037847"/>
    </source>
</evidence>
<reference evidence="15" key="1">
    <citation type="submission" date="2022-01" db="EMBL/GenBank/DDBJ databases">
        <title>Genome sequence and assembly of Parabukholderia sp. RG36.</title>
        <authorList>
            <person name="Chhetri G."/>
        </authorList>
    </citation>
    <scope>NUCLEOTIDE SEQUENCE</scope>
    <source>
        <strain evidence="15">RG36</strain>
    </source>
</reference>
<evidence type="ECO:0000313" key="16">
    <source>
        <dbReference type="Proteomes" id="UP001139308"/>
    </source>
</evidence>
<protein>
    <recommendedName>
        <fullName evidence="13">ATP synthase subunit b</fullName>
    </recommendedName>
    <alternativeName>
        <fullName evidence="13">ATP synthase F(0) sector subunit b</fullName>
    </alternativeName>
    <alternativeName>
        <fullName evidence="13">ATPase subunit I</fullName>
    </alternativeName>
    <alternativeName>
        <fullName evidence="13">F-type ATPase subunit b</fullName>
        <shortName evidence="13">F-ATPase subunit b</shortName>
    </alternativeName>
</protein>
<evidence type="ECO:0000256" key="7">
    <source>
        <dbReference type="ARBA" id="ARBA00023065"/>
    </source>
</evidence>
<evidence type="ECO:0000256" key="2">
    <source>
        <dbReference type="ARBA" id="ARBA00022448"/>
    </source>
</evidence>
<evidence type="ECO:0000256" key="4">
    <source>
        <dbReference type="ARBA" id="ARBA00022692"/>
    </source>
</evidence>
<keyword evidence="3 13" id="KW-0138">CF(0)</keyword>
<evidence type="ECO:0000256" key="13">
    <source>
        <dbReference type="HAMAP-Rule" id="MF_01398"/>
    </source>
</evidence>
<comment type="subunit">
    <text evidence="13">F-type ATPases have 2 components, F(1) - the catalytic core - and F(0) - the membrane proton channel. F(1) has five subunits: alpha(3), beta(3), gamma(1), delta(1), epsilon(1). F(0) has three main subunits: a(1), b(2) and c(10-14). The alpha and beta chains form an alternating ring which encloses part of the gamma chain. F(1) is attached to F(0) by a central stalk formed by the gamma and epsilon chains, while a peripheral stalk is formed by the delta and b chains.</text>
</comment>
<dbReference type="PANTHER" id="PTHR33445:SF2">
    <property type="entry name" value="ATP SYNTHASE SUBUNIT B', CHLOROPLASTIC"/>
    <property type="match status" value="1"/>
</dbReference>
<comment type="function">
    <text evidence="10 13">F(1)F(0) ATP synthase produces ATP from ADP in the presence of a proton or sodium gradient. F-type ATPases consist of two structural domains, F(1) containing the extramembraneous catalytic core and F(0) containing the membrane proton channel, linked together by a central stalk and a peripheral stalk. During catalysis, ATP synthesis in the catalytic domain of F(1) is coupled via a rotary mechanism of the central stalk subunits to proton translocation.</text>
</comment>
<proteinExistence type="inferred from homology"/>
<feature type="transmembrane region" description="Helical" evidence="13">
    <location>
        <begin position="6"/>
        <end position="27"/>
    </location>
</feature>
<keyword evidence="6 13" id="KW-1133">Transmembrane helix</keyword>
<dbReference type="HAMAP" id="MF_01398">
    <property type="entry name" value="ATP_synth_b_bprime"/>
    <property type="match status" value="1"/>
</dbReference>
<organism evidence="15 16">
    <name type="scientific">Paraburkholderia tagetis</name>
    <dbReference type="NCBI Taxonomy" id="2913261"/>
    <lineage>
        <taxon>Bacteria</taxon>
        <taxon>Pseudomonadati</taxon>
        <taxon>Pseudomonadota</taxon>
        <taxon>Betaproteobacteria</taxon>
        <taxon>Burkholderiales</taxon>
        <taxon>Burkholderiaceae</taxon>
        <taxon>Paraburkholderia</taxon>
    </lineage>
</organism>
<evidence type="ECO:0000256" key="11">
    <source>
        <dbReference type="ARBA" id="ARBA00025614"/>
    </source>
</evidence>
<comment type="similarity">
    <text evidence="1 13 14">Belongs to the ATPase B chain family.</text>
</comment>